<name>A0A7U4QLP3_DESA2</name>
<evidence type="ECO:0000256" key="6">
    <source>
        <dbReference type="ARBA" id="ARBA00022989"/>
    </source>
</evidence>
<organism evidence="9 10">
    <name type="scientific">Desulfofervidus auxilii</name>
    <dbReference type="NCBI Taxonomy" id="1621989"/>
    <lineage>
        <taxon>Bacteria</taxon>
        <taxon>Pseudomonadati</taxon>
        <taxon>Thermodesulfobacteriota</taxon>
        <taxon>Candidatus Desulfofervidia</taxon>
        <taxon>Candidatus Desulfofervidales</taxon>
        <taxon>Candidatus Desulfofervidaceae</taxon>
        <taxon>Candidatus Desulfofervidus</taxon>
    </lineage>
</organism>
<dbReference type="GO" id="GO:0005886">
    <property type="term" value="C:plasma membrane"/>
    <property type="evidence" value="ECO:0007669"/>
    <property type="project" value="UniProtKB-SubCell"/>
</dbReference>
<evidence type="ECO:0000256" key="4">
    <source>
        <dbReference type="ARBA" id="ARBA00022475"/>
    </source>
</evidence>
<sequence length="361" mass="38118">MGVLEGAKKVRRKAEYLLEVATLAEAGSYEGTGMLEGVLLMFLVAVSYIAMALFSEVQATGILSPKFVLGIIVGSFLLSTGIAIVAVIAGVGGGVLFTPIVLGFTSFDTLLVRATGLVVAMFSGLISTGPFMRKGLSDIKIVYFCSIPIVVGAIVGAFGAVYLSAYLGPTGDAIVRLTLGVTLLFIGFMFIFGGSKTEYPKAKRIDRFTQWLGIRGSYWEESLKKVVNYRPTKGLPGFLLFLLVGFTGGFFGLGGGWAVVPVLNFVMAVPLKVSAACSGVLLAIGNAAAIWPYILFGALIPLFAAPWMLGQVVGGIIGATILARVKAAFVRYILIGILFLTSIKLNVRGIEGLFGIDLPIF</sequence>
<feature type="transmembrane region" description="Helical" evidence="8">
    <location>
        <begin position="173"/>
        <end position="194"/>
    </location>
</feature>
<feature type="transmembrane region" description="Helical" evidence="8">
    <location>
        <begin position="110"/>
        <end position="129"/>
    </location>
</feature>
<feature type="transmembrane region" description="Helical" evidence="8">
    <location>
        <begin position="141"/>
        <end position="167"/>
    </location>
</feature>
<keyword evidence="5 8" id="KW-0812">Transmembrane</keyword>
<keyword evidence="7 8" id="KW-0472">Membrane</keyword>
<evidence type="ECO:0000256" key="8">
    <source>
        <dbReference type="RuleBase" id="RU363041"/>
    </source>
</evidence>
<evidence type="ECO:0000313" key="9">
    <source>
        <dbReference type="EMBL" id="AMM41648.1"/>
    </source>
</evidence>
<feature type="transmembrane region" description="Helical" evidence="8">
    <location>
        <begin position="37"/>
        <end position="55"/>
    </location>
</feature>
<feature type="transmembrane region" description="Helical" evidence="8">
    <location>
        <begin position="67"/>
        <end position="90"/>
    </location>
</feature>
<keyword evidence="10" id="KW-1185">Reference proteome</keyword>
<dbReference type="KEGG" id="daw:HS1_001854"/>
<dbReference type="EMBL" id="CP013015">
    <property type="protein sequence ID" value="AMM41648.1"/>
    <property type="molecule type" value="Genomic_DNA"/>
</dbReference>
<evidence type="ECO:0000256" key="2">
    <source>
        <dbReference type="ARBA" id="ARBA00009142"/>
    </source>
</evidence>
<comment type="similarity">
    <text evidence="2 8">Belongs to the 4-toluene sulfonate uptake permease (TSUP) (TC 2.A.102) family.</text>
</comment>
<dbReference type="AlphaFoldDB" id="A0A7U4QLP3"/>
<keyword evidence="4 8" id="KW-1003">Cell membrane</keyword>
<evidence type="ECO:0000256" key="1">
    <source>
        <dbReference type="ARBA" id="ARBA00004651"/>
    </source>
</evidence>
<gene>
    <name evidence="9" type="ORF">HS1_001854</name>
</gene>
<dbReference type="InterPro" id="IPR002781">
    <property type="entry name" value="TM_pro_TauE-like"/>
</dbReference>
<evidence type="ECO:0000256" key="3">
    <source>
        <dbReference type="ARBA" id="ARBA00022448"/>
    </source>
</evidence>
<accession>A0A7U4QLP3</accession>
<feature type="transmembrane region" description="Helical" evidence="8">
    <location>
        <begin position="315"/>
        <end position="340"/>
    </location>
</feature>
<feature type="transmembrane region" description="Helical" evidence="8">
    <location>
        <begin position="291"/>
        <end position="309"/>
    </location>
</feature>
<dbReference type="PANTHER" id="PTHR30269">
    <property type="entry name" value="TRANSMEMBRANE PROTEIN YFCA"/>
    <property type="match status" value="1"/>
</dbReference>
<evidence type="ECO:0000256" key="5">
    <source>
        <dbReference type="ARBA" id="ARBA00022692"/>
    </source>
</evidence>
<dbReference type="Proteomes" id="UP000070560">
    <property type="component" value="Chromosome"/>
</dbReference>
<keyword evidence="6 8" id="KW-1133">Transmembrane helix</keyword>
<dbReference type="RefSeq" id="WP_082757765.1">
    <property type="nucleotide sequence ID" value="NZ_CP013015.1"/>
</dbReference>
<dbReference type="Pfam" id="PF01925">
    <property type="entry name" value="TauE"/>
    <property type="match status" value="1"/>
</dbReference>
<dbReference type="InterPro" id="IPR052017">
    <property type="entry name" value="TSUP"/>
</dbReference>
<feature type="transmembrane region" description="Helical" evidence="8">
    <location>
        <begin position="238"/>
        <end position="259"/>
    </location>
</feature>
<dbReference type="PANTHER" id="PTHR30269:SF23">
    <property type="entry name" value="MEMBRANE TRANSPORTER PROTEIN YDHB-RELATED"/>
    <property type="match status" value="1"/>
</dbReference>
<proteinExistence type="inferred from homology"/>
<protein>
    <recommendedName>
        <fullName evidence="8">Probable membrane transporter protein</fullName>
    </recommendedName>
</protein>
<comment type="subcellular location">
    <subcellularLocation>
        <location evidence="1 8">Cell membrane</location>
        <topology evidence="1 8">Multi-pass membrane protein</topology>
    </subcellularLocation>
</comment>
<evidence type="ECO:0000256" key="7">
    <source>
        <dbReference type="ARBA" id="ARBA00023136"/>
    </source>
</evidence>
<keyword evidence="3" id="KW-0813">Transport</keyword>
<reference evidence="9 10" key="1">
    <citation type="submission" date="2015-10" db="EMBL/GenBank/DDBJ databases">
        <title>Candidatus Desulfofervidus auxilii, a hydrogenotrophic sulfate-reducing bacterium involved in the thermophilic anaerobic oxidation of methane.</title>
        <authorList>
            <person name="Krukenberg V."/>
            <person name="Richter M."/>
            <person name="Wegener G."/>
        </authorList>
    </citation>
    <scope>NUCLEOTIDE SEQUENCE [LARGE SCALE GENOMIC DNA]</scope>
    <source>
        <strain evidence="9 10">HS1</strain>
    </source>
</reference>
<evidence type="ECO:0000313" key="10">
    <source>
        <dbReference type="Proteomes" id="UP000070560"/>
    </source>
</evidence>